<proteinExistence type="predicted"/>
<reference evidence="1 2" key="1">
    <citation type="submission" date="2019-08" db="EMBL/GenBank/DDBJ databases">
        <authorList>
            <person name="Lei W."/>
        </authorList>
    </citation>
    <scope>NUCLEOTIDE SEQUENCE [LARGE SCALE GENOMIC DNA]</scope>
    <source>
        <strain evidence="1 2">CCUG 58627</strain>
    </source>
</reference>
<dbReference type="Pfam" id="PF13830">
    <property type="entry name" value="DUF4192"/>
    <property type="match status" value="1"/>
</dbReference>
<dbReference type="RefSeq" id="WP_146323688.1">
    <property type="nucleotide sequence ID" value="NZ_BAABLR010000015.1"/>
</dbReference>
<dbReference type="Proteomes" id="UP000320791">
    <property type="component" value="Unassembled WGS sequence"/>
</dbReference>
<name>A0A5C5UN52_9CORY</name>
<gene>
    <name evidence="1" type="ORF">FRX94_03225</name>
</gene>
<protein>
    <submittedName>
        <fullName evidence="1">DUF4192 domain-containing protein</fullName>
    </submittedName>
</protein>
<comment type="caution">
    <text evidence="1">The sequence shown here is derived from an EMBL/GenBank/DDBJ whole genome shotgun (WGS) entry which is preliminary data.</text>
</comment>
<evidence type="ECO:0000313" key="1">
    <source>
        <dbReference type="EMBL" id="TWT26870.1"/>
    </source>
</evidence>
<dbReference type="AlphaFoldDB" id="A0A5C5UN52"/>
<accession>A0A5C5UN52</accession>
<dbReference type="InterPro" id="IPR025447">
    <property type="entry name" value="DUF4192"/>
</dbReference>
<sequence>MSTNTKTLCTPADMFANIPAMLGFYPQESFVLGFFAPNEQRGYTLGPIARVSIADEQYYDAVFAGISDRPQGMIVFVYAITGELENQQVIQALQALMGAANRFAVSIEAAWCARIIQTGEPYRLLCGPRADELTTATTGVDCWEAGHISPPYASIAFRHLAASGELPELDRDAAYAFFCADASEQHRQWVNRIAKQGVRRAADMLAEITADNAHGRRTFTVAMSSFTALLRRIERQGRGVEKLIHDEECMEYAAAYWSNNLFRDATLAAASGEHAAAMGTLALAAARNFRGQLRANALCVFAVTTLAGDVWVRALPAVRVALDEVPEHRFAELLHEAILTGFGRLALNSCVRAAKHLAWQYGEKIPDAA</sequence>
<keyword evidence="2" id="KW-1185">Reference proteome</keyword>
<evidence type="ECO:0000313" key="2">
    <source>
        <dbReference type="Proteomes" id="UP000320791"/>
    </source>
</evidence>
<organism evidence="1 2">
    <name type="scientific">Corynebacterium canis</name>
    <dbReference type="NCBI Taxonomy" id="679663"/>
    <lineage>
        <taxon>Bacteria</taxon>
        <taxon>Bacillati</taxon>
        <taxon>Actinomycetota</taxon>
        <taxon>Actinomycetes</taxon>
        <taxon>Mycobacteriales</taxon>
        <taxon>Corynebacteriaceae</taxon>
        <taxon>Corynebacterium</taxon>
    </lineage>
</organism>
<dbReference type="OrthoDB" id="3268175at2"/>
<dbReference type="EMBL" id="VOHM01000005">
    <property type="protein sequence ID" value="TWT26870.1"/>
    <property type="molecule type" value="Genomic_DNA"/>
</dbReference>